<dbReference type="RefSeq" id="WP_390303600.1">
    <property type="nucleotide sequence ID" value="NZ_JBHRRZ010000008.1"/>
</dbReference>
<name>A0ABV7A476_9BACI</name>
<dbReference type="Proteomes" id="UP001595387">
    <property type="component" value="Unassembled WGS sequence"/>
</dbReference>
<reference evidence="3" key="1">
    <citation type="journal article" date="2019" name="Int. J. Syst. Evol. Microbiol.">
        <title>The Global Catalogue of Microorganisms (GCM) 10K type strain sequencing project: providing services to taxonomists for standard genome sequencing and annotation.</title>
        <authorList>
            <consortium name="The Broad Institute Genomics Platform"/>
            <consortium name="The Broad Institute Genome Sequencing Center for Infectious Disease"/>
            <person name="Wu L."/>
            <person name="Ma J."/>
        </authorList>
    </citation>
    <scope>NUCLEOTIDE SEQUENCE [LARGE SCALE GENOMIC DNA]</scope>
    <source>
        <strain evidence="3">KCTC 13193</strain>
    </source>
</reference>
<sequence length="168" mass="19372">MANSKAESYIESINSSLDKIVATVNDLSEDTIRWKPSEEEWSILQILSHVWESTNYWLGELETILETPGSEWGRGLQNPKRLAAVEKPEELKVDEAITVVEELKEKVTNRISKVRDDRLKEENPHRNFEKFGNQPVSFLIEHFLVEHIEGHYGQIQRNLSKLSSKSAN</sequence>
<dbReference type="Gene3D" id="1.20.120.450">
    <property type="entry name" value="dinb family like domain"/>
    <property type="match status" value="1"/>
</dbReference>
<proteinExistence type="predicted"/>
<dbReference type="InterPro" id="IPR024775">
    <property type="entry name" value="DinB-like"/>
</dbReference>
<comment type="caution">
    <text evidence="2">The sequence shown here is derived from an EMBL/GenBank/DDBJ whole genome shotgun (WGS) entry which is preliminary data.</text>
</comment>
<dbReference type="EMBL" id="JBHRRZ010000008">
    <property type="protein sequence ID" value="MFC2947614.1"/>
    <property type="molecule type" value="Genomic_DNA"/>
</dbReference>
<dbReference type="Pfam" id="PF12867">
    <property type="entry name" value="DinB_2"/>
    <property type="match status" value="1"/>
</dbReference>
<dbReference type="SUPFAM" id="SSF109854">
    <property type="entry name" value="DinB/YfiT-like putative metalloenzymes"/>
    <property type="match status" value="1"/>
</dbReference>
<gene>
    <name evidence="2" type="ORF">ACFODW_04520</name>
</gene>
<accession>A0ABV7A476</accession>
<evidence type="ECO:0000313" key="2">
    <source>
        <dbReference type="EMBL" id="MFC2947614.1"/>
    </source>
</evidence>
<evidence type="ECO:0000313" key="3">
    <source>
        <dbReference type="Proteomes" id="UP001595387"/>
    </source>
</evidence>
<organism evidence="2 3">
    <name type="scientific">Virgibacillus sediminis</name>
    <dbReference type="NCBI Taxonomy" id="202260"/>
    <lineage>
        <taxon>Bacteria</taxon>
        <taxon>Bacillati</taxon>
        <taxon>Bacillota</taxon>
        <taxon>Bacilli</taxon>
        <taxon>Bacillales</taxon>
        <taxon>Bacillaceae</taxon>
        <taxon>Virgibacillus</taxon>
    </lineage>
</organism>
<evidence type="ECO:0000259" key="1">
    <source>
        <dbReference type="Pfam" id="PF12867"/>
    </source>
</evidence>
<protein>
    <submittedName>
        <fullName evidence="2">DinB family protein</fullName>
    </submittedName>
</protein>
<dbReference type="InterPro" id="IPR034660">
    <property type="entry name" value="DinB/YfiT-like"/>
</dbReference>
<keyword evidence="3" id="KW-1185">Reference proteome</keyword>
<feature type="domain" description="DinB-like" evidence="1">
    <location>
        <begin position="18"/>
        <end position="155"/>
    </location>
</feature>